<name>A0A157RNT7_9BORD</name>
<dbReference type="RefSeq" id="WP_066420980.1">
    <property type="nucleotide sequence ID" value="NZ_FKBS01000029.1"/>
</dbReference>
<evidence type="ECO:0008006" key="3">
    <source>
        <dbReference type="Google" id="ProtNLM"/>
    </source>
</evidence>
<dbReference type="EMBL" id="FKBS01000029">
    <property type="protein sequence ID" value="SAI59109.1"/>
    <property type="molecule type" value="Genomic_DNA"/>
</dbReference>
<dbReference type="AlphaFoldDB" id="A0A157RNT7"/>
<evidence type="ECO:0000313" key="2">
    <source>
        <dbReference type="Proteomes" id="UP000077037"/>
    </source>
</evidence>
<dbReference type="OrthoDB" id="72471at2"/>
<organism evidence="1 2">
    <name type="scientific">Bordetella ansorpii</name>
    <dbReference type="NCBI Taxonomy" id="288768"/>
    <lineage>
        <taxon>Bacteria</taxon>
        <taxon>Pseudomonadati</taxon>
        <taxon>Pseudomonadota</taxon>
        <taxon>Betaproteobacteria</taxon>
        <taxon>Burkholderiales</taxon>
        <taxon>Alcaligenaceae</taxon>
        <taxon>Bordetella</taxon>
    </lineage>
</organism>
<gene>
    <name evidence="1" type="ORF">SAMEA1982600_05222</name>
</gene>
<sequence>MKERPILFSGPMVRALLAGTKTQTRRIAKDVRHPDLGNVYSPGALVLEREPQHVIERSCPYGQPGDRLWVRESYRFAASLDGLAPNAVGETALDAGYRTPWAPTQFEADGARAGAWHGFDTLPIVTVPGKLRPAIHMPRWACRIMLEITGVRVARLQTISEADARAEGVIVEECHKIGYCAGADRPPAIRAFRELWESINGAESWQANPWVWAVEFKRTDGQRPRRRSHD</sequence>
<evidence type="ECO:0000313" key="1">
    <source>
        <dbReference type="EMBL" id="SAI59109.1"/>
    </source>
</evidence>
<dbReference type="Proteomes" id="UP000077037">
    <property type="component" value="Unassembled WGS sequence"/>
</dbReference>
<protein>
    <recommendedName>
        <fullName evidence="3">ASCH domain-containing protein</fullName>
    </recommendedName>
</protein>
<reference evidence="1 2" key="1">
    <citation type="submission" date="2016-03" db="EMBL/GenBank/DDBJ databases">
        <authorList>
            <consortium name="Pathogen Informatics"/>
        </authorList>
    </citation>
    <scope>NUCLEOTIDE SEQUENCE [LARGE SCALE GENOMIC DNA]</scope>
    <source>
        <strain evidence="1 2">NCTC13364</strain>
    </source>
</reference>
<proteinExistence type="predicted"/>
<accession>A0A157RNT7</accession>